<feature type="region of interest" description="Disordered" evidence="1">
    <location>
        <begin position="1"/>
        <end position="22"/>
    </location>
</feature>
<feature type="region of interest" description="Disordered" evidence="1">
    <location>
        <begin position="235"/>
        <end position="262"/>
    </location>
</feature>
<organism evidence="2 3">
    <name type="scientific">Podila minutissima</name>
    <dbReference type="NCBI Taxonomy" id="64525"/>
    <lineage>
        <taxon>Eukaryota</taxon>
        <taxon>Fungi</taxon>
        <taxon>Fungi incertae sedis</taxon>
        <taxon>Mucoromycota</taxon>
        <taxon>Mortierellomycotina</taxon>
        <taxon>Mortierellomycetes</taxon>
        <taxon>Mortierellales</taxon>
        <taxon>Mortierellaceae</taxon>
        <taxon>Podila</taxon>
    </lineage>
</organism>
<proteinExistence type="predicted"/>
<gene>
    <name evidence="2" type="ORF">BG006_005927</name>
</gene>
<sequence length="436" mass="48063">MDYRHASMSRTPNTLRTAPAGLVPAVATASPRRQPPRQQPPAASAVSQIVDITLPSPISAKAALRMVQTTVKTLMYMRGLLSSPWEQLEMLVKMDQQEQEEQEQEEQEQEEHDLDHALGARDSPSRSIKRNPSSMKPLQEFLEAGEKMFTTLEEAVYDQLYQQFKQARAPQILRTAFSDATTASMEPISSSPLPPPQSPVVLSLTLIFGTTMSTPKEQYMIHIGPLKPLQPLLSATTSSLSEASSNDQANDENETDHEKEEALRNQLQRLERQWERRLVQGLMGIQIMDNSASTSTQDPQQQQAHFLETGASTLPKTKVLLLMKTKSGQIIGGMLPKLALDLQEDFAPEFSSTLPPSSSSPSSSSPSSSSPSSSSSSSSTAATSKTAEKLARKKKRWPIHHIRVMGPRPETLPDNGQEDDIWYQVGPGLPSMPNLK</sequence>
<evidence type="ECO:0000313" key="2">
    <source>
        <dbReference type="EMBL" id="KAF9337206.1"/>
    </source>
</evidence>
<dbReference type="Gene3D" id="3.30.900.20">
    <property type="match status" value="1"/>
</dbReference>
<feature type="compositionally biased region" description="Basic residues" evidence="1">
    <location>
        <begin position="391"/>
        <end position="403"/>
    </location>
</feature>
<feature type="region of interest" description="Disordered" evidence="1">
    <location>
        <begin position="94"/>
        <end position="134"/>
    </location>
</feature>
<dbReference type="InterPro" id="IPR053729">
    <property type="entry name" value="MAD2L1BP_domain_sf"/>
</dbReference>
<dbReference type="PANTHER" id="PTHR15681:SF1">
    <property type="entry name" value="MAD2L1-BINDING PROTEIN"/>
    <property type="match status" value="1"/>
</dbReference>
<feature type="compositionally biased region" description="Low complexity" evidence="1">
    <location>
        <begin position="355"/>
        <end position="379"/>
    </location>
</feature>
<reference evidence="2" key="1">
    <citation type="journal article" date="2020" name="Fungal Divers.">
        <title>Resolving the Mortierellaceae phylogeny through synthesis of multi-gene phylogenetics and phylogenomics.</title>
        <authorList>
            <person name="Vandepol N."/>
            <person name="Liber J."/>
            <person name="Desiro A."/>
            <person name="Na H."/>
            <person name="Kennedy M."/>
            <person name="Barry K."/>
            <person name="Grigoriev I.V."/>
            <person name="Miller A.N."/>
            <person name="O'Donnell K."/>
            <person name="Stajich J.E."/>
            <person name="Bonito G."/>
        </authorList>
    </citation>
    <scope>NUCLEOTIDE SEQUENCE</scope>
    <source>
        <strain evidence="2">NVP1</strain>
    </source>
</reference>
<feature type="compositionally biased region" description="Acidic residues" evidence="1">
    <location>
        <begin position="97"/>
        <end position="112"/>
    </location>
</feature>
<dbReference type="GO" id="GO:0005634">
    <property type="term" value="C:nucleus"/>
    <property type="evidence" value="ECO:0007669"/>
    <property type="project" value="InterPro"/>
</dbReference>
<keyword evidence="3" id="KW-1185">Reference proteome</keyword>
<dbReference type="PANTHER" id="PTHR15681">
    <property type="entry name" value="MAD2L1-BINDING PROTEIN"/>
    <property type="match status" value="1"/>
</dbReference>
<evidence type="ECO:0000256" key="1">
    <source>
        <dbReference type="SAM" id="MobiDB-lite"/>
    </source>
</evidence>
<name>A0A9P5SWG2_9FUNG</name>
<dbReference type="InterPro" id="IPR009511">
    <property type="entry name" value="MAD1/Cdc20-bound-Mad2-bd"/>
</dbReference>
<protein>
    <submittedName>
        <fullName evidence="2">Uncharacterized protein</fullName>
    </submittedName>
</protein>
<feature type="region of interest" description="Disordered" evidence="1">
    <location>
        <begin position="349"/>
        <end position="436"/>
    </location>
</feature>
<dbReference type="GO" id="GO:0007096">
    <property type="term" value="P:regulation of exit from mitosis"/>
    <property type="evidence" value="ECO:0007669"/>
    <property type="project" value="InterPro"/>
</dbReference>
<accession>A0A9P5SWG2</accession>
<dbReference type="Proteomes" id="UP000696485">
    <property type="component" value="Unassembled WGS sequence"/>
</dbReference>
<comment type="caution">
    <text evidence="2">The sequence shown here is derived from an EMBL/GenBank/DDBJ whole genome shotgun (WGS) entry which is preliminary data.</text>
</comment>
<evidence type="ECO:0000313" key="3">
    <source>
        <dbReference type="Proteomes" id="UP000696485"/>
    </source>
</evidence>
<dbReference type="AlphaFoldDB" id="A0A9P5SWG2"/>
<feature type="compositionally biased region" description="Low complexity" evidence="1">
    <location>
        <begin position="235"/>
        <end position="245"/>
    </location>
</feature>
<dbReference type="EMBL" id="JAAAUY010000034">
    <property type="protein sequence ID" value="KAF9337206.1"/>
    <property type="molecule type" value="Genomic_DNA"/>
</dbReference>